<reference evidence="2" key="1">
    <citation type="submission" date="2020-02" db="EMBL/GenBank/DDBJ databases">
        <authorList>
            <person name="Meier V. D."/>
        </authorList>
    </citation>
    <scope>NUCLEOTIDE SEQUENCE</scope>
    <source>
        <strain evidence="2">AVDCRST_MAG73</strain>
    </source>
</reference>
<feature type="domain" description="Methyltransferase type 11" evidence="1">
    <location>
        <begin position="44"/>
        <end position="136"/>
    </location>
</feature>
<evidence type="ECO:0000259" key="1">
    <source>
        <dbReference type="Pfam" id="PF08241"/>
    </source>
</evidence>
<dbReference type="EMBL" id="CADCWE010000218">
    <property type="protein sequence ID" value="CAA9556205.1"/>
    <property type="molecule type" value="Genomic_DNA"/>
</dbReference>
<dbReference type="AlphaFoldDB" id="A0A6J4URK2"/>
<proteinExistence type="predicted"/>
<dbReference type="CDD" id="cd02440">
    <property type="entry name" value="AdoMet_MTases"/>
    <property type="match status" value="1"/>
</dbReference>
<dbReference type="Gene3D" id="3.40.50.150">
    <property type="entry name" value="Vaccinia Virus protein VP39"/>
    <property type="match status" value="1"/>
</dbReference>
<dbReference type="SUPFAM" id="SSF53335">
    <property type="entry name" value="S-adenosyl-L-methionine-dependent methyltransferases"/>
    <property type="match status" value="1"/>
</dbReference>
<dbReference type="GO" id="GO:0008757">
    <property type="term" value="F:S-adenosylmethionine-dependent methyltransferase activity"/>
    <property type="evidence" value="ECO:0007669"/>
    <property type="project" value="InterPro"/>
</dbReference>
<dbReference type="InterPro" id="IPR013216">
    <property type="entry name" value="Methyltransf_11"/>
</dbReference>
<dbReference type="Pfam" id="PF08241">
    <property type="entry name" value="Methyltransf_11"/>
    <property type="match status" value="1"/>
</dbReference>
<accession>A0A6J4URK2</accession>
<protein>
    <recommendedName>
        <fullName evidence="1">Methyltransferase type 11 domain-containing protein</fullName>
    </recommendedName>
</protein>
<sequence>MANSPGSGVWGGTDGYEAYMGRWSRPMARAFIAWFAVPAAGRWLDVGCGTGALSAAVLDAADPSAVLGIDPSPEFVETATARVTDPRARFEVGDARALPVATDRYDAVVAGLVLNHVPDPTLAVAEMARAAHPGGAVGAYVWDYGGEMQLMRHFWDAVGATDADAATHDPRAHYHICRPDPLAALFRAAGLSDVEVGAIDLPMDFRDLDDYWLPHTLAGPAGPQRYVSALDDERKAALRERLRFTLPTAADGTIALIGRAWAARGWKRTG</sequence>
<gene>
    <name evidence="2" type="ORF">AVDCRST_MAG73-3299</name>
</gene>
<dbReference type="InterPro" id="IPR029063">
    <property type="entry name" value="SAM-dependent_MTases_sf"/>
</dbReference>
<name>A0A6J4URK2_9BACT</name>
<evidence type="ECO:0000313" key="2">
    <source>
        <dbReference type="EMBL" id="CAA9556205.1"/>
    </source>
</evidence>
<dbReference type="PANTHER" id="PTHR43591">
    <property type="entry name" value="METHYLTRANSFERASE"/>
    <property type="match status" value="1"/>
</dbReference>
<organism evidence="2">
    <name type="scientific">uncultured Thermomicrobiales bacterium</name>
    <dbReference type="NCBI Taxonomy" id="1645740"/>
    <lineage>
        <taxon>Bacteria</taxon>
        <taxon>Pseudomonadati</taxon>
        <taxon>Thermomicrobiota</taxon>
        <taxon>Thermomicrobia</taxon>
        <taxon>Thermomicrobiales</taxon>
        <taxon>environmental samples</taxon>
    </lineage>
</organism>